<dbReference type="InterPro" id="IPR010862">
    <property type="entry name" value="DUF1493"/>
</dbReference>
<evidence type="ECO:0000313" key="2">
    <source>
        <dbReference type="Proteomes" id="UP001246690"/>
    </source>
</evidence>
<gene>
    <name evidence="1" type="ORF">RHD99_08970</name>
</gene>
<reference evidence="1 2" key="1">
    <citation type="submission" date="2023-09" db="EMBL/GenBank/DDBJ databases">
        <title>Buttiauxella selenatireducens sp. nov., isolated from the rhizosphere of Cardamine hupingshanesis.</title>
        <authorList>
            <person name="Zhang S."/>
            <person name="Xu Z."/>
            <person name="Wang H."/>
            <person name="Guo Y."/>
        </authorList>
    </citation>
    <scope>NUCLEOTIDE SEQUENCE [LARGE SCALE GENOMIC DNA]</scope>
    <source>
        <strain evidence="1 2">R73</strain>
    </source>
</reference>
<dbReference type="Proteomes" id="UP001246690">
    <property type="component" value="Chromosome"/>
</dbReference>
<name>A0ABY9SF40_9ENTR</name>
<evidence type="ECO:0000313" key="1">
    <source>
        <dbReference type="EMBL" id="WMY76047.1"/>
    </source>
</evidence>
<dbReference type="RefSeq" id="WP_309878478.1">
    <property type="nucleotide sequence ID" value="NZ_CP133838.1"/>
</dbReference>
<dbReference type="EMBL" id="CP133838">
    <property type="protein sequence ID" value="WMY76047.1"/>
    <property type="molecule type" value="Genomic_DNA"/>
</dbReference>
<sequence>MHAAIEDNVRIFIKNELPLVTSLMMKKIDIDDNAPLQDLHEADDVAEMAEKFFTFFKVNPAGFSLSSYYPWKVKSVFSRKAVNQHKIPLTIEMFIASAKAGHWLYS</sequence>
<accession>A0ABY9SF40</accession>
<organism evidence="1 2">
    <name type="scientific">Buttiauxella selenatireducens</name>
    <dbReference type="NCBI Taxonomy" id="3073902"/>
    <lineage>
        <taxon>Bacteria</taxon>
        <taxon>Pseudomonadati</taxon>
        <taxon>Pseudomonadota</taxon>
        <taxon>Gammaproteobacteria</taxon>
        <taxon>Enterobacterales</taxon>
        <taxon>Enterobacteriaceae</taxon>
        <taxon>Buttiauxella</taxon>
    </lineage>
</organism>
<dbReference type="Pfam" id="PF07377">
    <property type="entry name" value="DUF1493"/>
    <property type="match status" value="1"/>
</dbReference>
<proteinExistence type="predicted"/>
<protein>
    <submittedName>
        <fullName evidence="1">DUF1493 family protein</fullName>
    </submittedName>
</protein>
<keyword evidence="2" id="KW-1185">Reference proteome</keyword>